<accession>A0AAV0YCD3</accession>
<dbReference type="Proteomes" id="UP001160148">
    <property type="component" value="Unassembled WGS sequence"/>
</dbReference>
<protein>
    <recommendedName>
        <fullName evidence="1">DUF4817 domain-containing protein</fullName>
    </recommendedName>
</protein>
<gene>
    <name evidence="2" type="ORF">MEUPH1_LOCUS30536</name>
</gene>
<evidence type="ECO:0000259" key="1">
    <source>
        <dbReference type="Pfam" id="PF16087"/>
    </source>
</evidence>
<keyword evidence="3" id="KW-1185">Reference proteome</keyword>
<feature type="domain" description="DUF4817" evidence="1">
    <location>
        <begin position="4"/>
        <end position="60"/>
    </location>
</feature>
<evidence type="ECO:0000313" key="3">
    <source>
        <dbReference type="Proteomes" id="UP001160148"/>
    </source>
</evidence>
<name>A0AAV0YCD3_9HEMI</name>
<dbReference type="Pfam" id="PF16087">
    <property type="entry name" value="DUF4817"/>
    <property type="match status" value="1"/>
</dbReference>
<evidence type="ECO:0000313" key="2">
    <source>
        <dbReference type="EMBL" id="CAI6377247.1"/>
    </source>
</evidence>
<organism evidence="2 3">
    <name type="scientific">Macrosiphum euphorbiae</name>
    <name type="common">potato aphid</name>
    <dbReference type="NCBI Taxonomy" id="13131"/>
    <lineage>
        <taxon>Eukaryota</taxon>
        <taxon>Metazoa</taxon>
        <taxon>Ecdysozoa</taxon>
        <taxon>Arthropoda</taxon>
        <taxon>Hexapoda</taxon>
        <taxon>Insecta</taxon>
        <taxon>Pterygota</taxon>
        <taxon>Neoptera</taxon>
        <taxon>Paraneoptera</taxon>
        <taxon>Hemiptera</taxon>
        <taxon>Sternorrhyncha</taxon>
        <taxon>Aphidomorpha</taxon>
        <taxon>Aphidoidea</taxon>
        <taxon>Aphididae</taxon>
        <taxon>Macrosiphini</taxon>
        <taxon>Macrosiphum</taxon>
    </lineage>
</organism>
<dbReference type="EMBL" id="CARXXK010001676">
    <property type="protein sequence ID" value="CAI6377247.1"/>
    <property type="molecule type" value="Genomic_DNA"/>
</dbReference>
<sequence>MVWSVQQRVFAVRRYFENGESIIQTQRDFRTNFDIPRHGTIPDRNTILRWVTAFNTTGTVLMKRTNGRNRAIRTPENVDRVRLDTLRSPNRSVRLLLGSTNQMYVEF</sequence>
<dbReference type="AlphaFoldDB" id="A0AAV0YCD3"/>
<reference evidence="2 3" key="1">
    <citation type="submission" date="2023-01" db="EMBL/GenBank/DDBJ databases">
        <authorList>
            <person name="Whitehead M."/>
        </authorList>
    </citation>
    <scope>NUCLEOTIDE SEQUENCE [LARGE SCALE GENOMIC DNA]</scope>
</reference>
<proteinExistence type="predicted"/>
<dbReference type="InterPro" id="IPR032135">
    <property type="entry name" value="DUF4817"/>
</dbReference>
<comment type="caution">
    <text evidence="2">The sequence shown here is derived from an EMBL/GenBank/DDBJ whole genome shotgun (WGS) entry which is preliminary data.</text>
</comment>